<dbReference type="InterPro" id="IPR026634">
    <property type="entry name" value="TPST-like"/>
</dbReference>
<dbReference type="EMBL" id="UINC01192674">
    <property type="protein sequence ID" value="SVE07934.1"/>
    <property type="molecule type" value="Genomic_DNA"/>
</dbReference>
<evidence type="ECO:0000313" key="2">
    <source>
        <dbReference type="EMBL" id="SVE07934.1"/>
    </source>
</evidence>
<protein>
    <recommendedName>
        <fullName evidence="3">Sulfotransferase domain-containing protein</fullName>
    </recommendedName>
</protein>
<dbReference type="InterPro" id="IPR027417">
    <property type="entry name" value="P-loop_NTPase"/>
</dbReference>
<name>A0A383AJT3_9ZZZZ</name>
<dbReference type="GO" id="GO:0008476">
    <property type="term" value="F:protein-tyrosine sulfotransferase activity"/>
    <property type="evidence" value="ECO:0007669"/>
    <property type="project" value="InterPro"/>
</dbReference>
<dbReference type="PANTHER" id="PTHR12788:SF10">
    <property type="entry name" value="PROTEIN-TYROSINE SULFOTRANSFERASE"/>
    <property type="match status" value="1"/>
</dbReference>
<dbReference type="Pfam" id="PF13469">
    <property type="entry name" value="Sulfotransfer_3"/>
    <property type="match status" value="1"/>
</dbReference>
<evidence type="ECO:0008006" key="3">
    <source>
        <dbReference type="Google" id="ProtNLM"/>
    </source>
</evidence>
<organism evidence="2">
    <name type="scientific">marine metagenome</name>
    <dbReference type="NCBI Taxonomy" id="408172"/>
    <lineage>
        <taxon>unclassified sequences</taxon>
        <taxon>metagenomes</taxon>
        <taxon>ecological metagenomes</taxon>
    </lineage>
</organism>
<proteinExistence type="predicted"/>
<dbReference type="SUPFAM" id="SSF52540">
    <property type="entry name" value="P-loop containing nucleoside triphosphate hydrolases"/>
    <property type="match status" value="1"/>
</dbReference>
<dbReference type="AlphaFoldDB" id="A0A383AJT3"/>
<dbReference type="GO" id="GO:0005794">
    <property type="term" value="C:Golgi apparatus"/>
    <property type="evidence" value="ECO:0007669"/>
    <property type="project" value="TreeGrafter"/>
</dbReference>
<dbReference type="PANTHER" id="PTHR12788">
    <property type="entry name" value="PROTEIN-TYROSINE SULFOTRANSFERASE 2"/>
    <property type="match status" value="1"/>
</dbReference>
<sequence>QPFTYDMMELGEYYLQYSRLMDHWHKVLPDFVLGVRYEDIVANLEFEVRRILEFCGLPWEEGCLRFHETERAVKTASSQQVRQPIYSSSVNLWRNYEKHLNELIEVLQPELQKLPEEDRPPR</sequence>
<evidence type="ECO:0000256" key="1">
    <source>
        <dbReference type="ARBA" id="ARBA00022679"/>
    </source>
</evidence>
<feature type="non-terminal residue" evidence="2">
    <location>
        <position position="1"/>
    </location>
</feature>
<keyword evidence="1" id="KW-0808">Transferase</keyword>
<accession>A0A383AJT3</accession>
<dbReference type="Gene3D" id="3.40.50.300">
    <property type="entry name" value="P-loop containing nucleotide triphosphate hydrolases"/>
    <property type="match status" value="1"/>
</dbReference>
<gene>
    <name evidence="2" type="ORF">METZ01_LOCUS460788</name>
</gene>
<reference evidence="2" key="1">
    <citation type="submission" date="2018-05" db="EMBL/GenBank/DDBJ databases">
        <authorList>
            <person name="Lanie J.A."/>
            <person name="Ng W.-L."/>
            <person name="Kazmierczak K.M."/>
            <person name="Andrzejewski T.M."/>
            <person name="Davidsen T.M."/>
            <person name="Wayne K.J."/>
            <person name="Tettelin H."/>
            <person name="Glass J.I."/>
            <person name="Rusch D."/>
            <person name="Podicherti R."/>
            <person name="Tsui H.-C.T."/>
            <person name="Winkler M.E."/>
        </authorList>
    </citation>
    <scope>NUCLEOTIDE SEQUENCE</scope>
</reference>